<dbReference type="Pfam" id="PF00335">
    <property type="entry name" value="Tetraspanin"/>
    <property type="match status" value="1"/>
</dbReference>
<comment type="caution">
    <text evidence="6">The sequence shown here is derived from an EMBL/GenBank/DDBJ whole genome shotgun (WGS) entry which is preliminary data.</text>
</comment>
<name>A0ABP1R8C2_9HEXA</name>
<dbReference type="Proteomes" id="UP001642540">
    <property type="component" value="Unassembled WGS sequence"/>
</dbReference>
<reference evidence="6 7" key="1">
    <citation type="submission" date="2024-08" db="EMBL/GenBank/DDBJ databases">
        <authorList>
            <person name="Cucini C."/>
            <person name="Frati F."/>
        </authorList>
    </citation>
    <scope>NUCLEOTIDE SEQUENCE [LARGE SCALE GENOMIC DNA]</scope>
</reference>
<evidence type="ECO:0008006" key="8">
    <source>
        <dbReference type="Google" id="ProtNLM"/>
    </source>
</evidence>
<proteinExistence type="predicted"/>
<keyword evidence="7" id="KW-1185">Reference proteome</keyword>
<organism evidence="6 7">
    <name type="scientific">Orchesella dallaii</name>
    <dbReference type="NCBI Taxonomy" id="48710"/>
    <lineage>
        <taxon>Eukaryota</taxon>
        <taxon>Metazoa</taxon>
        <taxon>Ecdysozoa</taxon>
        <taxon>Arthropoda</taxon>
        <taxon>Hexapoda</taxon>
        <taxon>Collembola</taxon>
        <taxon>Entomobryomorpha</taxon>
        <taxon>Entomobryoidea</taxon>
        <taxon>Orchesellidae</taxon>
        <taxon>Orchesellinae</taxon>
        <taxon>Orchesella</taxon>
    </lineage>
</organism>
<evidence type="ECO:0000256" key="4">
    <source>
        <dbReference type="ARBA" id="ARBA00023136"/>
    </source>
</evidence>
<dbReference type="EMBL" id="CAXLJM020000057">
    <property type="protein sequence ID" value="CAL8118993.1"/>
    <property type="molecule type" value="Genomic_DNA"/>
</dbReference>
<gene>
    <name evidence="6" type="ORF">ODALV1_LOCUS18347</name>
</gene>
<evidence type="ECO:0000313" key="7">
    <source>
        <dbReference type="Proteomes" id="UP001642540"/>
    </source>
</evidence>
<keyword evidence="3 5" id="KW-1133">Transmembrane helix</keyword>
<sequence length="374" mass="42689">MGFAVVMLTSFVSHWLEIVPTRQVNDDAISMKRGTLKAAVGAGTESKTPSQRLGSRKMTLLLSFAFLLGTLNFYESHIVPDADMELNMFLMRVACIVNICYSFFGCIFMKCDISHIVCAFLYILPLGIFIPGLAIYGLLRTIGDDKIAVPTPEQMINMYREHYLEHNMPPQWLTSGEDEMRCCGITGPENYREFFRSESFPLEDCLTIPHDIPCSCCFLNNRKEIDSFWLTSATQYSCMSNADSKRCKDTNGSKEWTKNIFKTNLTDRNSFTIEQKCNKSDTEDFILDAMLFNNTMSVEGCYEKLGTLYMEMRAWLLKFFSLLTICPLMMLIAYVRSFCKSKQLTGQRSDHSLDIERISLLDICPVGNLNTRKP</sequence>
<feature type="transmembrane region" description="Helical" evidence="5">
    <location>
        <begin position="116"/>
        <end position="139"/>
    </location>
</feature>
<evidence type="ECO:0000256" key="2">
    <source>
        <dbReference type="ARBA" id="ARBA00022692"/>
    </source>
</evidence>
<keyword evidence="2 5" id="KW-0812">Transmembrane</keyword>
<feature type="transmembrane region" description="Helical" evidence="5">
    <location>
        <begin position="315"/>
        <end position="335"/>
    </location>
</feature>
<evidence type="ECO:0000256" key="5">
    <source>
        <dbReference type="SAM" id="Phobius"/>
    </source>
</evidence>
<dbReference type="InterPro" id="IPR018499">
    <property type="entry name" value="Tetraspanin/Peripherin"/>
</dbReference>
<keyword evidence="4 5" id="KW-0472">Membrane</keyword>
<evidence type="ECO:0000256" key="1">
    <source>
        <dbReference type="ARBA" id="ARBA00004141"/>
    </source>
</evidence>
<feature type="transmembrane region" description="Helical" evidence="5">
    <location>
        <begin position="58"/>
        <end position="74"/>
    </location>
</feature>
<feature type="transmembrane region" description="Helical" evidence="5">
    <location>
        <begin position="89"/>
        <end position="109"/>
    </location>
</feature>
<comment type="subcellular location">
    <subcellularLocation>
        <location evidence="1">Membrane</location>
        <topology evidence="1">Multi-pass membrane protein</topology>
    </subcellularLocation>
</comment>
<accession>A0ABP1R8C2</accession>
<evidence type="ECO:0000313" key="6">
    <source>
        <dbReference type="EMBL" id="CAL8118993.1"/>
    </source>
</evidence>
<protein>
    <recommendedName>
        <fullName evidence="8">Tetraspanin-15</fullName>
    </recommendedName>
</protein>
<evidence type="ECO:0000256" key="3">
    <source>
        <dbReference type="ARBA" id="ARBA00022989"/>
    </source>
</evidence>